<name>A0A448YKW4_BRENA</name>
<accession>A0A448YKW4</accession>
<organism evidence="1 2">
    <name type="scientific">Brettanomyces naardenensis</name>
    <name type="common">Yeast</name>
    <dbReference type="NCBI Taxonomy" id="13370"/>
    <lineage>
        <taxon>Eukaryota</taxon>
        <taxon>Fungi</taxon>
        <taxon>Dikarya</taxon>
        <taxon>Ascomycota</taxon>
        <taxon>Saccharomycotina</taxon>
        <taxon>Pichiomycetes</taxon>
        <taxon>Pichiales</taxon>
        <taxon>Pichiaceae</taxon>
        <taxon>Brettanomyces</taxon>
    </lineage>
</organism>
<dbReference type="EMBL" id="CAACVR010000012">
    <property type="protein sequence ID" value="VEU21547.1"/>
    <property type="molecule type" value="Genomic_DNA"/>
</dbReference>
<evidence type="ECO:0000313" key="2">
    <source>
        <dbReference type="Proteomes" id="UP000290900"/>
    </source>
</evidence>
<keyword evidence="2" id="KW-1185">Reference proteome</keyword>
<proteinExistence type="predicted"/>
<dbReference type="InParanoid" id="A0A448YKW4"/>
<protein>
    <submittedName>
        <fullName evidence="1">DEKNAAC102603</fullName>
    </submittedName>
</protein>
<gene>
    <name evidence="1" type="ORF">BRENAR_LOCUS2280</name>
</gene>
<reference evidence="1 2" key="1">
    <citation type="submission" date="2018-12" db="EMBL/GenBank/DDBJ databases">
        <authorList>
            <person name="Tiukova I."/>
            <person name="Dainat J."/>
        </authorList>
    </citation>
    <scope>NUCLEOTIDE SEQUENCE [LARGE SCALE GENOMIC DNA]</scope>
</reference>
<sequence>MDSISFSSSTLLRQWEPIFTAVDPQTLVKLSIASSTFLFGEGFQLDTFLCAKRLHLT</sequence>
<evidence type="ECO:0000313" key="1">
    <source>
        <dbReference type="EMBL" id="VEU21547.1"/>
    </source>
</evidence>
<dbReference type="Proteomes" id="UP000290900">
    <property type="component" value="Unassembled WGS sequence"/>
</dbReference>
<dbReference type="AlphaFoldDB" id="A0A448YKW4"/>